<reference evidence="3" key="1">
    <citation type="submission" date="2018-08" db="EMBL/GenBank/DDBJ databases">
        <authorList>
            <person name="Kim S.-J."/>
            <person name="Jung G.-Y."/>
        </authorList>
    </citation>
    <scope>NUCLEOTIDE SEQUENCE [LARGE SCALE GENOMIC DNA]</scope>
    <source>
        <strain evidence="3">GY_H</strain>
    </source>
</reference>
<gene>
    <name evidence="2" type="ORF">DXH78_15565</name>
</gene>
<evidence type="ECO:0000313" key="3">
    <source>
        <dbReference type="Proteomes" id="UP000263993"/>
    </source>
</evidence>
<dbReference type="InterPro" id="IPR007325">
    <property type="entry name" value="KFase/CYL"/>
</dbReference>
<dbReference type="Proteomes" id="UP000263993">
    <property type="component" value="Unassembled WGS sequence"/>
</dbReference>
<dbReference type="SUPFAM" id="SSF102198">
    <property type="entry name" value="Putative cyclase"/>
    <property type="match status" value="1"/>
</dbReference>
<dbReference type="AlphaFoldDB" id="A0A371B3I0"/>
<dbReference type="PANTHER" id="PTHR31118">
    <property type="entry name" value="CYCLASE-LIKE PROTEIN 2"/>
    <property type="match status" value="1"/>
</dbReference>
<accession>A0A371B3I0</accession>
<feature type="region of interest" description="Disordered" evidence="1">
    <location>
        <begin position="1"/>
        <end position="23"/>
    </location>
</feature>
<evidence type="ECO:0000313" key="2">
    <source>
        <dbReference type="EMBL" id="RDV02021.1"/>
    </source>
</evidence>
<comment type="caution">
    <text evidence="2">The sequence shown here is derived from an EMBL/GenBank/DDBJ whole genome shotgun (WGS) entry which is preliminary data.</text>
</comment>
<name>A0A371B3I0_9BRAD</name>
<proteinExistence type="predicted"/>
<sequence>MPSATRSPSKPERARKRRGTWGRSKTMCENCATSGAGWLGWIPLPDRSAGPALGPWTELSYPVSPDLPCASIFTRPSLSLLREMPKDPFNVTELRMVVHAGTHVDSPRHYYLDGPAFEDIPFDRLNGPGVVWRMSPKPNEVIGVASLEKCRPELRPGDILALDTGWAARFGDDSYDWHPSLSLEAAAWLAERRIKMLACDFATPDLVYHLRPAGFNWPVHRTLLSRGILICEHLRGHAALAGRHVEFMFGALPISGADGAPARVVARLVES</sequence>
<dbReference type="InterPro" id="IPR037175">
    <property type="entry name" value="KFase_sf"/>
</dbReference>
<evidence type="ECO:0000256" key="1">
    <source>
        <dbReference type="SAM" id="MobiDB-lite"/>
    </source>
</evidence>
<dbReference type="GO" id="GO:0019441">
    <property type="term" value="P:L-tryptophan catabolic process to kynurenine"/>
    <property type="evidence" value="ECO:0007669"/>
    <property type="project" value="InterPro"/>
</dbReference>
<dbReference type="Gene3D" id="3.50.30.50">
    <property type="entry name" value="Putative cyclase"/>
    <property type="match status" value="1"/>
</dbReference>
<dbReference type="PANTHER" id="PTHR31118:SF32">
    <property type="entry name" value="KYNURENINE FORMAMIDASE"/>
    <property type="match status" value="1"/>
</dbReference>
<dbReference type="Pfam" id="PF04199">
    <property type="entry name" value="Cyclase"/>
    <property type="match status" value="1"/>
</dbReference>
<dbReference type="GO" id="GO:0004061">
    <property type="term" value="F:arylformamidase activity"/>
    <property type="evidence" value="ECO:0007669"/>
    <property type="project" value="InterPro"/>
</dbReference>
<dbReference type="EMBL" id="QRGO01000002">
    <property type="protein sequence ID" value="RDV02021.1"/>
    <property type="molecule type" value="Genomic_DNA"/>
</dbReference>
<protein>
    <submittedName>
        <fullName evidence="2">Cyclase family protein</fullName>
    </submittedName>
</protein>
<keyword evidence="3" id="KW-1185">Reference proteome</keyword>
<dbReference type="OrthoDB" id="9777007at2"/>
<organism evidence="2 3">
    <name type="scientific">Undibacter mobilis</name>
    <dbReference type="NCBI Taxonomy" id="2292256"/>
    <lineage>
        <taxon>Bacteria</taxon>
        <taxon>Pseudomonadati</taxon>
        <taxon>Pseudomonadota</taxon>
        <taxon>Alphaproteobacteria</taxon>
        <taxon>Hyphomicrobiales</taxon>
        <taxon>Nitrobacteraceae</taxon>
        <taxon>Undibacter</taxon>
    </lineage>
</organism>